<comment type="pathway">
    <text evidence="1">Glycan metabolism; pectin degradation; 2-dehydro-3-deoxy-D-gluconate from pectin: step 1/5.</text>
</comment>
<dbReference type="SUPFAM" id="SSF51126">
    <property type="entry name" value="Pectin lyase-like"/>
    <property type="match status" value="1"/>
</dbReference>
<dbReference type="InterPro" id="IPR000070">
    <property type="entry name" value="Pectinesterase_cat"/>
</dbReference>
<protein>
    <recommendedName>
        <fullName evidence="6">Pectinesterase catalytic domain-containing protein</fullName>
    </recommendedName>
</protein>
<evidence type="ECO:0000256" key="3">
    <source>
        <dbReference type="ARBA" id="ARBA00023085"/>
    </source>
</evidence>
<dbReference type="InterPro" id="IPR011050">
    <property type="entry name" value="Pectin_lyase_fold/virulence"/>
</dbReference>
<dbReference type="EMBL" id="JAVXUP010001410">
    <property type="protein sequence ID" value="KAK3011947.1"/>
    <property type="molecule type" value="Genomic_DNA"/>
</dbReference>
<reference evidence="7" key="1">
    <citation type="submission" date="2022-12" db="EMBL/GenBank/DDBJ databases">
        <title>Draft genome assemblies for two species of Escallonia (Escalloniales).</title>
        <authorList>
            <person name="Chanderbali A."/>
            <person name="Dervinis C."/>
            <person name="Anghel I."/>
            <person name="Soltis D."/>
            <person name="Soltis P."/>
            <person name="Zapata F."/>
        </authorList>
    </citation>
    <scope>NUCLEOTIDE SEQUENCE</scope>
    <source>
        <strain evidence="7">UCBG64.0493</strain>
        <tissue evidence="7">Leaf</tissue>
    </source>
</reference>
<keyword evidence="8" id="KW-1185">Reference proteome</keyword>
<keyword evidence="3" id="KW-0063">Aspartyl esterase</keyword>
<sequence>MMNGPVNGAPAPVPVYADEMHRRPSWICANRTNLLKAGYVCLLLGLAVWQLVVLVSHRSKPHGPCDYSSVVAKSGRRDFWTVMEAVDAVPDNSPLTSCVHIRHGIYRENVVIGPTKVHLRLVGDGVIGSHFMARDLTIANSGTLYAKETIQFYRDCQIQGSKYFIYGDGQALFQRCTVKATSVPPEEMAVITGQSNEREHTRTGFVFHLCELSTVGSTLPRTFLGGPLGAFAKTVVMQSSLDASIAGWLVNASSTPRTVYFGEYDNSGPGASTRTNSSCVRHIDNESVAKNFTLRVFLEGKTWLPRDVPYDLDIV</sequence>
<accession>A0AA88VPI8</accession>
<comment type="catalytic activity">
    <reaction evidence="5">
        <text>[(1-&gt;4)-alpha-D-galacturonosyl methyl ester](n) + n H2O = [(1-&gt;4)-alpha-D-galacturonosyl](n) + n methanol + n H(+)</text>
        <dbReference type="Rhea" id="RHEA:22380"/>
        <dbReference type="Rhea" id="RHEA-COMP:14570"/>
        <dbReference type="Rhea" id="RHEA-COMP:14573"/>
        <dbReference type="ChEBI" id="CHEBI:15377"/>
        <dbReference type="ChEBI" id="CHEBI:15378"/>
        <dbReference type="ChEBI" id="CHEBI:17790"/>
        <dbReference type="ChEBI" id="CHEBI:140522"/>
        <dbReference type="ChEBI" id="CHEBI:140523"/>
        <dbReference type="EC" id="3.1.1.11"/>
    </reaction>
</comment>
<dbReference type="GO" id="GO:0030599">
    <property type="term" value="F:pectinesterase activity"/>
    <property type="evidence" value="ECO:0007669"/>
    <property type="project" value="UniProtKB-EC"/>
</dbReference>
<dbReference type="InterPro" id="IPR012334">
    <property type="entry name" value="Pectin_lyas_fold"/>
</dbReference>
<evidence type="ECO:0000313" key="8">
    <source>
        <dbReference type="Proteomes" id="UP001188597"/>
    </source>
</evidence>
<dbReference type="GO" id="GO:0042545">
    <property type="term" value="P:cell wall modification"/>
    <property type="evidence" value="ECO:0007669"/>
    <property type="project" value="InterPro"/>
</dbReference>
<name>A0AA88VPI8_9ASTE</name>
<dbReference type="PANTHER" id="PTHR31707">
    <property type="entry name" value="PECTINESTERASE"/>
    <property type="match status" value="1"/>
</dbReference>
<evidence type="ECO:0000256" key="5">
    <source>
        <dbReference type="ARBA" id="ARBA00047928"/>
    </source>
</evidence>
<gene>
    <name evidence="7" type="ORF">RJ639_012529</name>
</gene>
<organism evidence="7 8">
    <name type="scientific">Escallonia herrerae</name>
    <dbReference type="NCBI Taxonomy" id="1293975"/>
    <lineage>
        <taxon>Eukaryota</taxon>
        <taxon>Viridiplantae</taxon>
        <taxon>Streptophyta</taxon>
        <taxon>Embryophyta</taxon>
        <taxon>Tracheophyta</taxon>
        <taxon>Spermatophyta</taxon>
        <taxon>Magnoliopsida</taxon>
        <taxon>eudicotyledons</taxon>
        <taxon>Gunneridae</taxon>
        <taxon>Pentapetalae</taxon>
        <taxon>asterids</taxon>
        <taxon>campanulids</taxon>
        <taxon>Escalloniales</taxon>
        <taxon>Escalloniaceae</taxon>
        <taxon>Escallonia</taxon>
    </lineage>
</organism>
<keyword evidence="4" id="KW-0961">Cell wall biogenesis/degradation</keyword>
<keyword evidence="2" id="KW-0378">Hydrolase</keyword>
<feature type="domain" description="Pectinesterase catalytic" evidence="6">
    <location>
        <begin position="140"/>
        <end position="300"/>
    </location>
</feature>
<evidence type="ECO:0000256" key="2">
    <source>
        <dbReference type="ARBA" id="ARBA00022801"/>
    </source>
</evidence>
<evidence type="ECO:0000259" key="6">
    <source>
        <dbReference type="Pfam" id="PF01095"/>
    </source>
</evidence>
<dbReference type="Gene3D" id="2.160.20.10">
    <property type="entry name" value="Single-stranded right-handed beta-helix, Pectin lyase-like"/>
    <property type="match status" value="2"/>
</dbReference>
<comment type="caution">
    <text evidence="7">The sequence shown here is derived from an EMBL/GenBank/DDBJ whole genome shotgun (WGS) entry which is preliminary data.</text>
</comment>
<feature type="domain" description="Pectinesterase catalytic" evidence="6">
    <location>
        <begin position="70"/>
        <end position="127"/>
    </location>
</feature>
<dbReference type="AlphaFoldDB" id="A0AA88VPI8"/>
<dbReference type="Proteomes" id="UP001188597">
    <property type="component" value="Unassembled WGS sequence"/>
</dbReference>
<proteinExistence type="predicted"/>
<evidence type="ECO:0000313" key="7">
    <source>
        <dbReference type="EMBL" id="KAK3011947.1"/>
    </source>
</evidence>
<evidence type="ECO:0000256" key="1">
    <source>
        <dbReference type="ARBA" id="ARBA00005184"/>
    </source>
</evidence>
<dbReference type="Pfam" id="PF01095">
    <property type="entry name" value="Pectinesterase"/>
    <property type="match status" value="2"/>
</dbReference>
<evidence type="ECO:0000256" key="4">
    <source>
        <dbReference type="ARBA" id="ARBA00023316"/>
    </source>
</evidence>